<organism evidence="2">
    <name type="scientific">Streptomyces sp. NBC_00060</name>
    <dbReference type="NCBI Taxonomy" id="2975636"/>
    <lineage>
        <taxon>Bacteria</taxon>
        <taxon>Bacillati</taxon>
        <taxon>Actinomycetota</taxon>
        <taxon>Actinomycetes</taxon>
        <taxon>Kitasatosporales</taxon>
        <taxon>Streptomycetaceae</taxon>
        <taxon>Streptomyces</taxon>
    </lineage>
</organism>
<gene>
    <name evidence="2" type="ORF">OHV25_36125</name>
</gene>
<name>A0AAU2H9R9_9ACTN</name>
<reference evidence="2" key="1">
    <citation type="submission" date="2022-10" db="EMBL/GenBank/DDBJ databases">
        <title>The complete genomes of actinobacterial strains from the NBC collection.</title>
        <authorList>
            <person name="Joergensen T.S."/>
            <person name="Alvarez Arevalo M."/>
            <person name="Sterndorff E.B."/>
            <person name="Faurdal D."/>
            <person name="Vuksanovic O."/>
            <person name="Mourched A.-S."/>
            <person name="Charusanti P."/>
            <person name="Shaw S."/>
            <person name="Blin K."/>
            <person name="Weber T."/>
        </authorList>
    </citation>
    <scope>NUCLEOTIDE SEQUENCE</scope>
    <source>
        <strain evidence="2">NBC_00060</strain>
    </source>
</reference>
<protein>
    <recommendedName>
        <fullName evidence="3">WXG100 family type VII secretion target</fullName>
    </recommendedName>
</protein>
<dbReference type="AlphaFoldDB" id="A0AAU2H9R9"/>
<evidence type="ECO:0000313" key="2">
    <source>
        <dbReference type="EMBL" id="WTU44638.1"/>
    </source>
</evidence>
<accession>A0AAU2H9R9</accession>
<feature type="compositionally biased region" description="Basic and acidic residues" evidence="1">
    <location>
        <begin position="100"/>
        <end position="110"/>
    </location>
</feature>
<sequence length="110" mass="11769">MPENHGGGRMAIPDNLAERFAQFGEMSTITADLHTLIEHINVQNKTAGGRDDAYAKEYHKFVEEHGKGLSTGLDAFSDLLERFGASGKGAADGLNDAETDADRIAKGLHG</sequence>
<evidence type="ECO:0000256" key="1">
    <source>
        <dbReference type="SAM" id="MobiDB-lite"/>
    </source>
</evidence>
<proteinExistence type="predicted"/>
<feature type="region of interest" description="Disordered" evidence="1">
    <location>
        <begin position="87"/>
        <end position="110"/>
    </location>
</feature>
<dbReference type="EMBL" id="CP108253">
    <property type="protein sequence ID" value="WTU44638.1"/>
    <property type="molecule type" value="Genomic_DNA"/>
</dbReference>
<evidence type="ECO:0008006" key="3">
    <source>
        <dbReference type="Google" id="ProtNLM"/>
    </source>
</evidence>